<accession>A0A6I8NX76</accession>
<dbReference type="GO" id="GO:0008270">
    <property type="term" value="F:zinc ion binding"/>
    <property type="evidence" value="ECO:0007669"/>
    <property type="project" value="UniProtKB-KW"/>
</dbReference>
<reference evidence="8 9" key="1">
    <citation type="journal article" date="2008" name="Nature">
        <title>Genome analysis of the platypus reveals unique signatures of evolution.</title>
        <authorList>
            <person name="Warren W.C."/>
            <person name="Hillier L.W."/>
            <person name="Marshall Graves J.A."/>
            <person name="Birney E."/>
            <person name="Ponting C.P."/>
            <person name="Grutzner F."/>
            <person name="Belov K."/>
            <person name="Miller W."/>
            <person name="Clarke L."/>
            <person name="Chinwalla A.T."/>
            <person name="Yang S.P."/>
            <person name="Heger A."/>
            <person name="Locke D.P."/>
            <person name="Miethke P."/>
            <person name="Waters P.D."/>
            <person name="Veyrunes F."/>
            <person name="Fulton L."/>
            <person name="Fulton B."/>
            <person name="Graves T."/>
            <person name="Wallis J."/>
            <person name="Puente X.S."/>
            <person name="Lopez-Otin C."/>
            <person name="Ordonez G.R."/>
            <person name="Eichler E.E."/>
            <person name="Chen L."/>
            <person name="Cheng Z."/>
            <person name="Deakin J.E."/>
            <person name="Alsop A."/>
            <person name="Thompson K."/>
            <person name="Kirby P."/>
            <person name="Papenfuss A.T."/>
            <person name="Wakefield M.J."/>
            <person name="Olender T."/>
            <person name="Lancet D."/>
            <person name="Huttley G.A."/>
            <person name="Smit A.F."/>
            <person name="Pask A."/>
            <person name="Temple-Smith P."/>
            <person name="Batzer M.A."/>
            <person name="Walker J.A."/>
            <person name="Konkel M.K."/>
            <person name="Harris R.S."/>
            <person name="Whittington C.M."/>
            <person name="Wong E.S."/>
            <person name="Gemmell N.J."/>
            <person name="Buschiazzo E."/>
            <person name="Vargas Jentzsch I.M."/>
            <person name="Merkel A."/>
            <person name="Schmitz J."/>
            <person name="Zemann A."/>
            <person name="Churakov G."/>
            <person name="Kriegs J.O."/>
            <person name="Brosius J."/>
            <person name="Murchison E.P."/>
            <person name="Sachidanandam R."/>
            <person name="Smith C."/>
            <person name="Hannon G.J."/>
            <person name="Tsend-Ayush E."/>
            <person name="McMillan D."/>
            <person name="Attenborough R."/>
            <person name="Rens W."/>
            <person name="Ferguson-Smith M."/>
            <person name="Lefevre C.M."/>
            <person name="Sharp J.A."/>
            <person name="Nicholas K.R."/>
            <person name="Ray D.A."/>
            <person name="Kube M."/>
            <person name="Reinhardt R."/>
            <person name="Pringle T.H."/>
            <person name="Taylor J."/>
            <person name="Jones R.C."/>
            <person name="Nixon B."/>
            <person name="Dacheux J.L."/>
            <person name="Niwa H."/>
            <person name="Sekita Y."/>
            <person name="Huang X."/>
            <person name="Stark A."/>
            <person name="Kheradpour P."/>
            <person name="Kellis M."/>
            <person name="Flicek P."/>
            <person name="Chen Y."/>
            <person name="Webber C."/>
            <person name="Hardison R."/>
            <person name="Nelson J."/>
            <person name="Hallsworth-Pepin K."/>
            <person name="Delehaunty K."/>
            <person name="Markovic C."/>
            <person name="Minx P."/>
            <person name="Feng Y."/>
            <person name="Kremitzki C."/>
            <person name="Mitreva M."/>
            <person name="Glasscock J."/>
            <person name="Wylie T."/>
            <person name="Wohldmann P."/>
            <person name="Thiru P."/>
            <person name="Nhan M.N."/>
            <person name="Pohl C.S."/>
            <person name="Smith S.M."/>
            <person name="Hou S."/>
            <person name="Nefedov M."/>
            <person name="de Jong P.J."/>
            <person name="Renfree M.B."/>
            <person name="Mardis E.R."/>
            <person name="Wilson R.K."/>
        </authorList>
    </citation>
    <scope>NUCLEOTIDE SEQUENCE [LARGE SCALE GENOMIC DNA]</scope>
    <source>
        <strain evidence="8 9">Glennie</strain>
    </source>
</reference>
<dbReference type="SUPFAM" id="SSF57850">
    <property type="entry name" value="RING/U-box"/>
    <property type="match status" value="2"/>
</dbReference>
<evidence type="ECO:0000256" key="3">
    <source>
        <dbReference type="ARBA" id="ARBA00022833"/>
    </source>
</evidence>
<keyword evidence="9" id="KW-1185">Reference proteome</keyword>
<proteinExistence type="predicted"/>
<dbReference type="GO" id="GO:0000209">
    <property type="term" value="P:protein polyubiquitination"/>
    <property type="evidence" value="ECO:0000318"/>
    <property type="project" value="GO_Central"/>
</dbReference>
<dbReference type="Ensembl" id="ENSOANT00000047525.1">
    <property type="protein sequence ID" value="ENSOANP00000045501.1"/>
    <property type="gene ID" value="ENSOANG00000013034.3"/>
</dbReference>
<dbReference type="SMART" id="SM00504">
    <property type="entry name" value="Ubox"/>
    <property type="match status" value="1"/>
</dbReference>
<name>A0A6I8NX76_ORNAN</name>
<dbReference type="InterPro" id="IPR039847">
    <property type="entry name" value="Ubox5"/>
</dbReference>
<dbReference type="Gene3D" id="3.30.40.10">
    <property type="entry name" value="Zinc/RING finger domain, C3HC4 (zinc finger)"/>
    <property type="match status" value="2"/>
</dbReference>
<protein>
    <submittedName>
        <fullName evidence="8">U-box domain containing 5</fullName>
    </submittedName>
</protein>
<dbReference type="PROSITE" id="PS00518">
    <property type="entry name" value="ZF_RING_1"/>
    <property type="match status" value="1"/>
</dbReference>
<keyword evidence="1" id="KW-0479">Metal-binding</keyword>
<feature type="domain" description="U-box" evidence="7">
    <location>
        <begin position="246"/>
        <end position="326"/>
    </location>
</feature>
<keyword evidence="3" id="KW-0862">Zinc</keyword>
<evidence type="ECO:0000256" key="5">
    <source>
        <dbReference type="SAM" id="MobiDB-lite"/>
    </source>
</evidence>
<dbReference type="InterPro" id="IPR045696">
    <property type="entry name" value="Ubox5_N"/>
</dbReference>
<dbReference type="InParanoid" id="A0A6I8NX76"/>
<evidence type="ECO:0000313" key="9">
    <source>
        <dbReference type="Proteomes" id="UP000002279"/>
    </source>
</evidence>
<dbReference type="PROSITE" id="PS50089">
    <property type="entry name" value="ZF_RING_2"/>
    <property type="match status" value="1"/>
</dbReference>
<gene>
    <name evidence="8" type="primary">UBOX5</name>
</gene>
<evidence type="ECO:0000259" key="7">
    <source>
        <dbReference type="PROSITE" id="PS51698"/>
    </source>
</evidence>
<evidence type="ECO:0000313" key="8">
    <source>
        <dbReference type="Ensembl" id="ENSOANP00000045501.1"/>
    </source>
</evidence>
<evidence type="ECO:0000259" key="6">
    <source>
        <dbReference type="PROSITE" id="PS50089"/>
    </source>
</evidence>
<dbReference type="AlphaFoldDB" id="A0A6I8NX76"/>
<dbReference type="GO" id="GO:0031625">
    <property type="term" value="F:ubiquitin protein ligase binding"/>
    <property type="evidence" value="ECO:0000318"/>
    <property type="project" value="GO_Central"/>
</dbReference>
<dbReference type="InterPro" id="IPR001841">
    <property type="entry name" value="Znf_RING"/>
</dbReference>
<dbReference type="GeneTree" id="ENSGT00510000049555"/>
<dbReference type="InterPro" id="IPR039925">
    <property type="entry name" value="RNF37_RING-Ubox"/>
</dbReference>
<dbReference type="InterPro" id="IPR013083">
    <property type="entry name" value="Znf_RING/FYVE/PHD"/>
</dbReference>
<feature type="compositionally biased region" description="Basic and acidic residues" evidence="5">
    <location>
        <begin position="230"/>
        <end position="241"/>
    </location>
</feature>
<dbReference type="GO" id="GO:0034450">
    <property type="term" value="F:ubiquitin-ubiquitin ligase activity"/>
    <property type="evidence" value="ECO:0000318"/>
    <property type="project" value="GO_Central"/>
</dbReference>
<evidence type="ECO:0000256" key="1">
    <source>
        <dbReference type="ARBA" id="ARBA00022723"/>
    </source>
</evidence>
<reference evidence="8" key="2">
    <citation type="submission" date="2025-08" db="UniProtKB">
        <authorList>
            <consortium name="Ensembl"/>
        </authorList>
    </citation>
    <scope>IDENTIFICATION</scope>
    <source>
        <strain evidence="8">Glennie</strain>
    </source>
</reference>
<feature type="region of interest" description="Disordered" evidence="5">
    <location>
        <begin position="208"/>
        <end position="244"/>
    </location>
</feature>
<dbReference type="InterPro" id="IPR017907">
    <property type="entry name" value="Znf_RING_CS"/>
</dbReference>
<dbReference type="PROSITE" id="PS51698">
    <property type="entry name" value="U_BOX"/>
    <property type="match status" value="1"/>
</dbReference>
<dbReference type="CDD" id="cd16660">
    <property type="entry name" value="RING-Ubox_RNF37"/>
    <property type="match status" value="1"/>
</dbReference>
<keyword evidence="2 4" id="KW-0863">Zinc-finger</keyword>
<dbReference type="Bgee" id="ENSOANG00000013034">
    <property type="expression patterns" value="Expressed in cerebellum and 7 other cell types or tissues"/>
</dbReference>
<organism evidence="8 9">
    <name type="scientific">Ornithorhynchus anatinus</name>
    <name type="common">Duckbill platypus</name>
    <dbReference type="NCBI Taxonomy" id="9258"/>
    <lineage>
        <taxon>Eukaryota</taxon>
        <taxon>Metazoa</taxon>
        <taxon>Chordata</taxon>
        <taxon>Craniata</taxon>
        <taxon>Vertebrata</taxon>
        <taxon>Euteleostomi</taxon>
        <taxon>Mammalia</taxon>
        <taxon>Monotremata</taxon>
        <taxon>Ornithorhynchidae</taxon>
        <taxon>Ornithorhynchus</taxon>
    </lineage>
</organism>
<dbReference type="GO" id="GO:0016604">
    <property type="term" value="C:nuclear body"/>
    <property type="evidence" value="ECO:0007669"/>
    <property type="project" value="Ensembl"/>
</dbReference>
<feature type="domain" description="RING-type" evidence="6">
    <location>
        <begin position="461"/>
        <end position="506"/>
    </location>
</feature>
<evidence type="ECO:0000256" key="4">
    <source>
        <dbReference type="PROSITE-ProRule" id="PRU00175"/>
    </source>
</evidence>
<dbReference type="InterPro" id="IPR003613">
    <property type="entry name" value="Ubox_domain"/>
</dbReference>
<reference evidence="8" key="3">
    <citation type="submission" date="2025-09" db="UniProtKB">
        <authorList>
            <consortium name="Ensembl"/>
        </authorList>
    </citation>
    <scope>IDENTIFICATION</scope>
    <source>
        <strain evidence="8">Glennie</strain>
    </source>
</reference>
<dbReference type="FunFam" id="3.30.40.10:FF:000163">
    <property type="entry name" value="Putative ring finger protein 37"/>
    <property type="match status" value="1"/>
</dbReference>
<dbReference type="PANTHER" id="PTHR13492">
    <property type="entry name" value="RING FINGER PROTEIN 37"/>
    <property type="match status" value="1"/>
</dbReference>
<feature type="region of interest" description="Disordered" evidence="5">
    <location>
        <begin position="363"/>
        <end position="401"/>
    </location>
</feature>
<dbReference type="PANTHER" id="PTHR13492:SF2">
    <property type="entry name" value="RING FINGER PROTEIN 37"/>
    <property type="match status" value="1"/>
</dbReference>
<dbReference type="Proteomes" id="UP000002279">
    <property type="component" value="Chromosome 4"/>
</dbReference>
<dbReference type="Pfam" id="PF04564">
    <property type="entry name" value="U-box"/>
    <property type="match status" value="1"/>
</dbReference>
<feature type="region of interest" description="Disordered" evidence="5">
    <location>
        <begin position="432"/>
        <end position="451"/>
    </location>
</feature>
<dbReference type="GO" id="GO:0005634">
    <property type="term" value="C:nucleus"/>
    <property type="evidence" value="ECO:0000318"/>
    <property type="project" value="GO_Central"/>
</dbReference>
<dbReference type="Pfam" id="PF19318">
    <property type="entry name" value="DUF5918"/>
    <property type="match status" value="1"/>
</dbReference>
<dbReference type="FunCoup" id="A0A6I8NX76">
    <property type="interactions" value="1723"/>
</dbReference>
<sequence length="628" mass="66464">MVINLCLPQFRPRIHCNKISADGYEVENLISEDLTKRNRGFRTEYFIKPPVHITISFPFGVEVCRVNVDLAAGGLHAATGLDVYTSTSSSRSSWGRVESQPLGGPEKEGFTLVGKALLKSQSRVTFSHRGFKARPPFQLPEAEPSYPGAVSQELWNRGPSSLHQVTHVKLCITHVVGGGCPCIKRVEVWGQPARSCPHEVLASILPVASQSPPRGPAPMESDCGPPSGSEEDRSPGLRELADGVPDVPEEFLDPITLEIMPFPMLLPSGKVIDRSTLEKCNRSEATWGRVPSDPFTGVAFGHQSQPLPHPALKARIDHFLLQHRVPGCHLLGRGQAAGLVAPSSSIALPSLKRKLGCLEASPLGDPPAIPSSSVPPARAKKLKTDSEPSLTHMDCSTGPVSHEQRLSESLDTALMSALSSMPSFTTRLAKGLPPCSSEGSSSSWGANPAPELTQSSAGHGCAACGRTFSPYFKTEPVYQLPCGHLVCRPCLAVQQGSQSVLCASCKSACPVALGAKGAASGPTSAAARSWAATWAQPRPCAARRRTTCPRRARPDTGPVAVTGAPVPPQASAAVMVKPQESAPPLWPGPKSHPLSSHALPCPSRNGNPLALIVITELGKHLICAKGCS</sequence>
<evidence type="ECO:0000256" key="2">
    <source>
        <dbReference type="ARBA" id="ARBA00022771"/>
    </source>
</evidence>
<dbReference type="GO" id="GO:0005925">
    <property type="term" value="C:focal adhesion"/>
    <property type="evidence" value="ECO:0007669"/>
    <property type="project" value="Ensembl"/>
</dbReference>